<dbReference type="EMBL" id="ACPB03018671">
    <property type="status" value="NOT_ANNOTATED_CDS"/>
    <property type="molecule type" value="Genomic_DNA"/>
</dbReference>
<dbReference type="eggNOG" id="KOG0586">
    <property type="taxonomic scope" value="Eukaryota"/>
</dbReference>
<keyword evidence="2" id="KW-0808">Transferase</keyword>
<name>T1HWR5_RHOPR</name>
<dbReference type="Proteomes" id="UP000015103">
    <property type="component" value="Unassembled WGS sequence"/>
</dbReference>
<accession>T1HWR5</accession>
<evidence type="ECO:0000256" key="2">
    <source>
        <dbReference type="ARBA" id="ARBA00022679"/>
    </source>
</evidence>
<dbReference type="GO" id="GO:0000226">
    <property type="term" value="P:microtubule cytoskeleton organization"/>
    <property type="evidence" value="ECO:0007669"/>
    <property type="project" value="TreeGrafter"/>
</dbReference>
<dbReference type="SUPFAM" id="SSF56112">
    <property type="entry name" value="Protein kinase-like (PK-like)"/>
    <property type="match status" value="1"/>
</dbReference>
<evidence type="ECO:0000313" key="6">
    <source>
        <dbReference type="EnsemblMetazoa" id="RPRC008485-PA"/>
    </source>
</evidence>
<dbReference type="EMBL" id="ACPB03018674">
    <property type="status" value="NOT_ANNOTATED_CDS"/>
    <property type="molecule type" value="Genomic_DNA"/>
</dbReference>
<protein>
    <submittedName>
        <fullName evidence="6">Protein kinase domain-containing protein</fullName>
    </submittedName>
</protein>
<keyword evidence="4" id="KW-0418">Kinase</keyword>
<evidence type="ECO:0000256" key="4">
    <source>
        <dbReference type="ARBA" id="ARBA00022777"/>
    </source>
</evidence>
<dbReference type="EMBL" id="ACPB03018670">
    <property type="status" value="NOT_ANNOTATED_CDS"/>
    <property type="molecule type" value="Genomic_DNA"/>
</dbReference>
<dbReference type="AlphaFoldDB" id="T1HWR5"/>
<dbReference type="GO" id="GO:0050321">
    <property type="term" value="F:tau-protein kinase activity"/>
    <property type="evidence" value="ECO:0007669"/>
    <property type="project" value="TreeGrafter"/>
</dbReference>
<dbReference type="GO" id="GO:0035556">
    <property type="term" value="P:intracellular signal transduction"/>
    <property type="evidence" value="ECO:0007669"/>
    <property type="project" value="TreeGrafter"/>
</dbReference>
<dbReference type="GO" id="GO:0005524">
    <property type="term" value="F:ATP binding"/>
    <property type="evidence" value="ECO:0007669"/>
    <property type="project" value="UniProtKB-KW"/>
</dbReference>
<dbReference type="EMBL" id="ACPB03018672">
    <property type="status" value="NOT_ANNOTATED_CDS"/>
    <property type="molecule type" value="Genomic_DNA"/>
</dbReference>
<reference evidence="6" key="1">
    <citation type="submission" date="2015-05" db="UniProtKB">
        <authorList>
            <consortium name="EnsemblMetazoa"/>
        </authorList>
    </citation>
    <scope>IDENTIFICATION</scope>
</reference>
<dbReference type="Gene3D" id="3.30.200.20">
    <property type="entry name" value="Phosphorylase Kinase, domain 1"/>
    <property type="match status" value="1"/>
</dbReference>
<dbReference type="InterPro" id="IPR000719">
    <property type="entry name" value="Prot_kinase_dom"/>
</dbReference>
<dbReference type="PANTHER" id="PTHR24346">
    <property type="entry name" value="MAP/MICROTUBULE AFFINITY-REGULATING KINASE"/>
    <property type="match status" value="1"/>
</dbReference>
<dbReference type="STRING" id="13249.T1HWR5"/>
<proteinExistence type="predicted"/>
<dbReference type="HOGENOM" id="CLU_1662947_0_0_1"/>
<dbReference type="InterPro" id="IPR011009">
    <property type="entry name" value="Kinase-like_dom_sf"/>
</dbReference>
<dbReference type="EMBL" id="ACPB03018673">
    <property type="status" value="NOT_ANNOTATED_CDS"/>
    <property type="molecule type" value="Genomic_DNA"/>
</dbReference>
<evidence type="ECO:0000313" key="7">
    <source>
        <dbReference type="Proteomes" id="UP000015103"/>
    </source>
</evidence>
<keyword evidence="3" id="KW-0547">Nucleotide-binding</keyword>
<sequence length="159" mass="18168">MNEGILFYQLTVQILHALSRRKVAIKIIDKSQLDPVNLQKVYREVDIMKQLDHPHIIKLYQEGCNDISGEKFDVIAILPVPNRNNTALECTTIGDPFPEDESADKIIHISWIRLDHTDNTTGYPVVARVLQVHQIKGTKCVKNLQTGVMQFNGLKIRLR</sequence>
<dbReference type="EnsemblMetazoa" id="RPRC008485-RA">
    <property type="protein sequence ID" value="RPRC008485-PA"/>
    <property type="gene ID" value="RPRC008485"/>
</dbReference>
<dbReference type="Pfam" id="PF00069">
    <property type="entry name" value="Pkinase"/>
    <property type="match status" value="1"/>
</dbReference>
<organism evidence="6 7">
    <name type="scientific">Rhodnius prolixus</name>
    <name type="common">Triatomid bug</name>
    <dbReference type="NCBI Taxonomy" id="13249"/>
    <lineage>
        <taxon>Eukaryota</taxon>
        <taxon>Metazoa</taxon>
        <taxon>Ecdysozoa</taxon>
        <taxon>Arthropoda</taxon>
        <taxon>Hexapoda</taxon>
        <taxon>Insecta</taxon>
        <taxon>Pterygota</taxon>
        <taxon>Neoptera</taxon>
        <taxon>Paraneoptera</taxon>
        <taxon>Hemiptera</taxon>
        <taxon>Heteroptera</taxon>
        <taxon>Panheteroptera</taxon>
        <taxon>Cimicomorpha</taxon>
        <taxon>Reduviidae</taxon>
        <taxon>Triatominae</taxon>
        <taxon>Rhodnius</taxon>
    </lineage>
</organism>
<dbReference type="VEuPathDB" id="VectorBase:RPRC008485"/>
<dbReference type="PANTHER" id="PTHR24346:SF82">
    <property type="entry name" value="KP78A-RELATED"/>
    <property type="match status" value="1"/>
</dbReference>
<evidence type="ECO:0000256" key="1">
    <source>
        <dbReference type="ARBA" id="ARBA00022527"/>
    </source>
</evidence>
<dbReference type="GO" id="GO:0005737">
    <property type="term" value="C:cytoplasm"/>
    <property type="evidence" value="ECO:0007669"/>
    <property type="project" value="TreeGrafter"/>
</dbReference>
<evidence type="ECO:0000256" key="3">
    <source>
        <dbReference type="ARBA" id="ARBA00022741"/>
    </source>
</evidence>
<dbReference type="InParanoid" id="T1HWR5"/>
<evidence type="ECO:0000256" key="5">
    <source>
        <dbReference type="ARBA" id="ARBA00022840"/>
    </source>
</evidence>
<keyword evidence="1" id="KW-0723">Serine/threonine-protein kinase</keyword>
<keyword evidence="7" id="KW-1185">Reference proteome</keyword>
<keyword evidence="5" id="KW-0067">ATP-binding</keyword>